<feature type="signal peptide" evidence="4">
    <location>
        <begin position="1"/>
        <end position="22"/>
    </location>
</feature>
<dbReference type="SUPFAM" id="SSF53187">
    <property type="entry name" value="Zn-dependent exopeptidases"/>
    <property type="match status" value="1"/>
</dbReference>
<sequence length="349" mass="40173">MYFKRTYRLLWMLGLVSLYGFSQTSVNTVIAEKGDGIYSLLRKHGMSPAEHYGHFIALNKANLWDSIQLFEGREYILPPVEVDSVVVEASIQKKSTEIKEIPNVLEEGIFGKEHSLVTIRSNKLKGAVYYLISGHGGPDPGAVAIYDGKMIAEDEYAYDITLRLAKELMSHGAETFIIVRDPNDGIRDYKVLEIDRDEVVYPNEEIPLNQLQRLKQRVDVVNKLYLENSGKYQRLIVTHVDSRSKGQNIDVFFYHHEKSKNGKHLAESIHKTFLNKYREYQPNRSYEGTFGDRSGLYLVKNTLPAMAYIEIGNIKNKKDQRRILDTDNRQALAKWISEGVILDRDRKLR</sequence>
<comment type="caution">
    <text evidence="6">The sequence shown here is derived from an EMBL/GenBank/DDBJ whole genome shotgun (WGS) entry which is preliminary data.</text>
</comment>
<evidence type="ECO:0000259" key="5">
    <source>
        <dbReference type="Pfam" id="PF01520"/>
    </source>
</evidence>
<dbReference type="CDD" id="cd02696">
    <property type="entry name" value="MurNAc-LAA"/>
    <property type="match status" value="1"/>
</dbReference>
<organism evidence="6 7">
    <name type="scientific">Arenibacter antarcticus</name>
    <dbReference type="NCBI Taxonomy" id="2040469"/>
    <lineage>
        <taxon>Bacteria</taxon>
        <taxon>Pseudomonadati</taxon>
        <taxon>Bacteroidota</taxon>
        <taxon>Flavobacteriia</taxon>
        <taxon>Flavobacteriales</taxon>
        <taxon>Flavobacteriaceae</taxon>
        <taxon>Arenibacter</taxon>
    </lineage>
</organism>
<evidence type="ECO:0000313" key="7">
    <source>
        <dbReference type="Proteomes" id="UP001597532"/>
    </source>
</evidence>
<proteinExistence type="predicted"/>
<keyword evidence="3" id="KW-0378">Hydrolase</keyword>
<dbReference type="RefSeq" id="WP_353057459.1">
    <property type="nucleotide sequence ID" value="NZ_CP166679.1"/>
</dbReference>
<evidence type="ECO:0000256" key="1">
    <source>
        <dbReference type="ARBA" id="ARBA00001561"/>
    </source>
</evidence>
<name>A0ABW5VMD4_9FLAO</name>
<dbReference type="InterPro" id="IPR050695">
    <property type="entry name" value="N-acetylmuramoyl_amidase_3"/>
</dbReference>
<reference evidence="7" key="1">
    <citation type="journal article" date="2019" name="Int. J. Syst. Evol. Microbiol.">
        <title>The Global Catalogue of Microorganisms (GCM) 10K type strain sequencing project: providing services to taxonomists for standard genome sequencing and annotation.</title>
        <authorList>
            <consortium name="The Broad Institute Genomics Platform"/>
            <consortium name="The Broad Institute Genome Sequencing Center for Infectious Disease"/>
            <person name="Wu L."/>
            <person name="Ma J."/>
        </authorList>
    </citation>
    <scope>NUCLEOTIDE SEQUENCE [LARGE SCALE GENOMIC DNA]</scope>
    <source>
        <strain evidence="7">KCTC 52924</strain>
    </source>
</reference>
<dbReference type="PANTHER" id="PTHR30404:SF0">
    <property type="entry name" value="N-ACETYLMURAMOYL-L-ALANINE AMIDASE AMIC"/>
    <property type="match status" value="1"/>
</dbReference>
<evidence type="ECO:0000256" key="4">
    <source>
        <dbReference type="SAM" id="SignalP"/>
    </source>
</evidence>
<dbReference type="PANTHER" id="PTHR30404">
    <property type="entry name" value="N-ACETYLMURAMOYL-L-ALANINE AMIDASE"/>
    <property type="match status" value="1"/>
</dbReference>
<dbReference type="Proteomes" id="UP001597532">
    <property type="component" value="Unassembled WGS sequence"/>
</dbReference>
<dbReference type="InterPro" id="IPR002508">
    <property type="entry name" value="MurNAc-LAA_cat"/>
</dbReference>
<dbReference type="Pfam" id="PF01520">
    <property type="entry name" value="Amidase_3"/>
    <property type="match status" value="1"/>
</dbReference>
<accession>A0ABW5VMD4</accession>
<protein>
    <recommendedName>
        <fullName evidence="2">N-acetylmuramoyl-L-alanine amidase</fullName>
        <ecNumber evidence="2">3.5.1.28</ecNumber>
    </recommendedName>
</protein>
<dbReference type="Gene3D" id="3.40.630.40">
    <property type="entry name" value="Zn-dependent exopeptidases"/>
    <property type="match status" value="1"/>
</dbReference>
<feature type="chain" id="PRO_5046401540" description="N-acetylmuramoyl-L-alanine amidase" evidence="4">
    <location>
        <begin position="23"/>
        <end position="349"/>
    </location>
</feature>
<dbReference type="EMBL" id="JBHUOK010000032">
    <property type="protein sequence ID" value="MFD2791111.1"/>
    <property type="molecule type" value="Genomic_DNA"/>
</dbReference>
<evidence type="ECO:0000313" key="6">
    <source>
        <dbReference type="EMBL" id="MFD2791111.1"/>
    </source>
</evidence>
<dbReference type="EC" id="3.5.1.28" evidence="2"/>
<evidence type="ECO:0000256" key="2">
    <source>
        <dbReference type="ARBA" id="ARBA00011901"/>
    </source>
</evidence>
<keyword evidence="4" id="KW-0732">Signal</keyword>
<keyword evidence="7" id="KW-1185">Reference proteome</keyword>
<feature type="domain" description="MurNAc-LAA" evidence="5">
    <location>
        <begin position="131"/>
        <end position="340"/>
    </location>
</feature>
<gene>
    <name evidence="6" type="ORF">ACFS1K_15145</name>
</gene>
<comment type="catalytic activity">
    <reaction evidence="1">
        <text>Hydrolyzes the link between N-acetylmuramoyl residues and L-amino acid residues in certain cell-wall glycopeptides.</text>
        <dbReference type="EC" id="3.5.1.28"/>
    </reaction>
</comment>
<evidence type="ECO:0000256" key="3">
    <source>
        <dbReference type="ARBA" id="ARBA00022801"/>
    </source>
</evidence>